<dbReference type="PROSITE" id="PS00631">
    <property type="entry name" value="CYTOSOL_AP"/>
    <property type="match status" value="1"/>
</dbReference>
<dbReference type="Gene3D" id="3.40.630.10">
    <property type="entry name" value="Zn peptidases"/>
    <property type="match status" value="1"/>
</dbReference>
<dbReference type="PRINTS" id="PR00481">
    <property type="entry name" value="LAMNOPPTDASE"/>
</dbReference>
<dbReference type="GO" id="GO:0030145">
    <property type="term" value="F:manganese ion binding"/>
    <property type="evidence" value="ECO:0007669"/>
    <property type="project" value="InterPro"/>
</dbReference>
<dbReference type="OrthoDB" id="9809354at2"/>
<dbReference type="Gene3D" id="3.40.220.10">
    <property type="entry name" value="Leucine Aminopeptidase, subunit E, domain 1"/>
    <property type="match status" value="1"/>
</dbReference>
<reference evidence="7 8" key="1">
    <citation type="submission" date="2019-02" db="EMBL/GenBank/DDBJ databases">
        <title>Siculibacillus lacustris gen. nov., sp. nov., a new rosette-forming bacterium isolated from a freshwater crater lake (Lake St. Ana, Romania).</title>
        <authorList>
            <person name="Felfoldi T."/>
            <person name="Marton Z."/>
            <person name="Szabo A."/>
            <person name="Mentes A."/>
            <person name="Boka K."/>
            <person name="Marialigeti K."/>
            <person name="Mathe I."/>
            <person name="Koncz M."/>
            <person name="Schumann P."/>
            <person name="Toth E."/>
        </authorList>
    </citation>
    <scope>NUCLEOTIDE SEQUENCE [LARGE SCALE GENOMIC DNA]</scope>
    <source>
        <strain evidence="7 8">SA-279</strain>
    </source>
</reference>
<protein>
    <submittedName>
        <fullName evidence="7">Leucyl aminopeptidase family protein</fullName>
    </submittedName>
</protein>
<proteinExistence type="inferred from homology"/>
<dbReference type="SUPFAM" id="SSF53187">
    <property type="entry name" value="Zn-dependent exopeptidases"/>
    <property type="match status" value="1"/>
</dbReference>
<evidence type="ECO:0000313" key="8">
    <source>
        <dbReference type="Proteomes" id="UP000292781"/>
    </source>
</evidence>
<sequence>MPFLPLDFDLTSLPVWTVTPEGLAARLDELGGSVAAFARACGFEATAGALIVVPDAEGGIAGALFGLGRRGDPARTPFLPGRLATLLPPGDWHIDGPLEDETLAALAFGLEAYRFGRYRDAPQRAVRLRLPISVDRNRLGATIEAVWLARDLINTPANDLGPAELANAIQAVFMAAGGQVREIVGDDLRDGFPLVHAVGHGSDRAPRLIDATWGRTDRPKVTLVGKGVVFDSGGLDIKSDAGMLLMKKDMGGAASALALAAMILAADLPVRLRLIVPAVENAVSGRAYRPGDVVASRKGPTVEIGNTDAEGRLVLADALALADEEAPALLIDLATLTGAARVALGPDLPPFYTADDELAQAIAEASVRVFDPLWRMPLWPAYRSMLDSKIADTNNVATGGFAGSILAALFLQRFVEAAESWVHVDVYGWTPAARPGRPEGGEAQAIRALFEVIAARHPKPAGVPTEPLPDAV</sequence>
<keyword evidence="3" id="KW-0645">Protease</keyword>
<dbReference type="PANTHER" id="PTHR11963:SF20">
    <property type="entry name" value="PEPTIDASE B"/>
    <property type="match status" value="1"/>
</dbReference>
<keyword evidence="8" id="KW-1185">Reference proteome</keyword>
<evidence type="ECO:0000313" key="7">
    <source>
        <dbReference type="EMBL" id="TBW39306.1"/>
    </source>
</evidence>
<dbReference type="InterPro" id="IPR048816">
    <property type="entry name" value="Peptidase_M17_N_1"/>
</dbReference>
<dbReference type="CDD" id="cd00433">
    <property type="entry name" value="Peptidase_M17"/>
    <property type="match status" value="1"/>
</dbReference>
<evidence type="ECO:0000259" key="6">
    <source>
        <dbReference type="PROSITE" id="PS00631"/>
    </source>
</evidence>
<evidence type="ECO:0000256" key="5">
    <source>
        <dbReference type="ARBA" id="ARBA00023211"/>
    </source>
</evidence>
<evidence type="ECO:0000256" key="3">
    <source>
        <dbReference type="ARBA" id="ARBA00022670"/>
    </source>
</evidence>
<feature type="domain" description="Cytosol aminopeptidase" evidence="6">
    <location>
        <begin position="306"/>
        <end position="313"/>
    </location>
</feature>
<organism evidence="7 8">
    <name type="scientific">Siculibacillus lacustris</name>
    <dbReference type="NCBI Taxonomy" id="1549641"/>
    <lineage>
        <taxon>Bacteria</taxon>
        <taxon>Pseudomonadati</taxon>
        <taxon>Pseudomonadota</taxon>
        <taxon>Alphaproteobacteria</taxon>
        <taxon>Hyphomicrobiales</taxon>
        <taxon>Ancalomicrobiaceae</taxon>
        <taxon>Siculibacillus</taxon>
    </lineage>
</organism>
<comment type="caution">
    <text evidence="7">The sequence shown here is derived from an EMBL/GenBank/DDBJ whole genome shotgun (WGS) entry which is preliminary data.</text>
</comment>
<dbReference type="Pfam" id="PF00883">
    <property type="entry name" value="Peptidase_M17"/>
    <property type="match status" value="1"/>
</dbReference>
<keyword evidence="4" id="KW-0378">Hydrolase</keyword>
<evidence type="ECO:0000256" key="2">
    <source>
        <dbReference type="ARBA" id="ARBA00022438"/>
    </source>
</evidence>
<dbReference type="Proteomes" id="UP000292781">
    <property type="component" value="Unassembled WGS sequence"/>
</dbReference>
<dbReference type="GO" id="GO:0070006">
    <property type="term" value="F:metalloaminopeptidase activity"/>
    <property type="evidence" value="ECO:0007669"/>
    <property type="project" value="InterPro"/>
</dbReference>
<dbReference type="AlphaFoldDB" id="A0A4Q9VTA0"/>
<dbReference type="PANTHER" id="PTHR11963">
    <property type="entry name" value="LEUCINE AMINOPEPTIDASE-RELATED"/>
    <property type="match status" value="1"/>
</dbReference>
<name>A0A4Q9VTA0_9HYPH</name>
<keyword evidence="2 7" id="KW-0031">Aminopeptidase</keyword>
<comment type="similarity">
    <text evidence="1">Belongs to the peptidase M17 family.</text>
</comment>
<dbReference type="GO" id="GO:0005737">
    <property type="term" value="C:cytoplasm"/>
    <property type="evidence" value="ECO:0007669"/>
    <property type="project" value="InterPro"/>
</dbReference>
<dbReference type="GO" id="GO:0006508">
    <property type="term" value="P:proteolysis"/>
    <property type="evidence" value="ECO:0007669"/>
    <property type="project" value="UniProtKB-KW"/>
</dbReference>
<evidence type="ECO:0000256" key="1">
    <source>
        <dbReference type="ARBA" id="ARBA00009528"/>
    </source>
</evidence>
<keyword evidence="5" id="KW-0464">Manganese</keyword>
<evidence type="ECO:0000256" key="4">
    <source>
        <dbReference type="ARBA" id="ARBA00022801"/>
    </source>
</evidence>
<dbReference type="InterPro" id="IPR043472">
    <property type="entry name" value="Macro_dom-like"/>
</dbReference>
<dbReference type="InterPro" id="IPR011356">
    <property type="entry name" value="Leucine_aapep/pepB"/>
</dbReference>
<dbReference type="InterPro" id="IPR000819">
    <property type="entry name" value="Peptidase_M17_C"/>
</dbReference>
<accession>A0A4Q9VTA0</accession>
<dbReference type="Pfam" id="PF21337">
    <property type="entry name" value="Peptidase_M17_N_1"/>
    <property type="match status" value="1"/>
</dbReference>
<dbReference type="EMBL" id="SJFN01000008">
    <property type="protein sequence ID" value="TBW39306.1"/>
    <property type="molecule type" value="Genomic_DNA"/>
</dbReference>
<gene>
    <name evidence="7" type="ORF">EYW49_06925</name>
</gene>